<feature type="compositionally biased region" description="Basic and acidic residues" evidence="1">
    <location>
        <begin position="1"/>
        <end position="14"/>
    </location>
</feature>
<proteinExistence type="predicted"/>
<organism evidence="2 3">
    <name type="scientific">Trema orientale</name>
    <name type="common">Charcoal tree</name>
    <name type="synonym">Celtis orientalis</name>
    <dbReference type="NCBI Taxonomy" id="63057"/>
    <lineage>
        <taxon>Eukaryota</taxon>
        <taxon>Viridiplantae</taxon>
        <taxon>Streptophyta</taxon>
        <taxon>Embryophyta</taxon>
        <taxon>Tracheophyta</taxon>
        <taxon>Spermatophyta</taxon>
        <taxon>Magnoliopsida</taxon>
        <taxon>eudicotyledons</taxon>
        <taxon>Gunneridae</taxon>
        <taxon>Pentapetalae</taxon>
        <taxon>rosids</taxon>
        <taxon>fabids</taxon>
        <taxon>Rosales</taxon>
        <taxon>Cannabaceae</taxon>
        <taxon>Trema</taxon>
    </lineage>
</organism>
<comment type="caution">
    <text evidence="2">The sequence shown here is derived from an EMBL/GenBank/DDBJ whole genome shotgun (WGS) entry which is preliminary data.</text>
</comment>
<gene>
    <name evidence="2" type="ORF">TorRG33x02_284970</name>
</gene>
<dbReference type="InParanoid" id="A0A2P5CH29"/>
<evidence type="ECO:0000313" key="2">
    <source>
        <dbReference type="EMBL" id="PON60275.1"/>
    </source>
</evidence>
<evidence type="ECO:0000313" key="3">
    <source>
        <dbReference type="Proteomes" id="UP000237000"/>
    </source>
</evidence>
<accession>A0A2P5CH29</accession>
<reference evidence="3" key="1">
    <citation type="submission" date="2016-06" db="EMBL/GenBank/DDBJ databases">
        <title>Parallel loss of symbiosis genes in relatives of nitrogen-fixing non-legume Parasponia.</title>
        <authorList>
            <person name="Van Velzen R."/>
            <person name="Holmer R."/>
            <person name="Bu F."/>
            <person name="Rutten L."/>
            <person name="Van Zeijl A."/>
            <person name="Liu W."/>
            <person name="Santuari L."/>
            <person name="Cao Q."/>
            <person name="Sharma T."/>
            <person name="Shen D."/>
            <person name="Roswanjaya Y."/>
            <person name="Wardhani T."/>
            <person name="Kalhor M.S."/>
            <person name="Jansen J."/>
            <person name="Van den Hoogen J."/>
            <person name="Gungor B."/>
            <person name="Hartog M."/>
            <person name="Hontelez J."/>
            <person name="Verver J."/>
            <person name="Yang W.-C."/>
            <person name="Schijlen E."/>
            <person name="Repin R."/>
            <person name="Schilthuizen M."/>
            <person name="Schranz E."/>
            <person name="Heidstra R."/>
            <person name="Miyata K."/>
            <person name="Fedorova E."/>
            <person name="Kohlen W."/>
            <person name="Bisseling T."/>
            <person name="Smit S."/>
            <person name="Geurts R."/>
        </authorList>
    </citation>
    <scope>NUCLEOTIDE SEQUENCE [LARGE SCALE GENOMIC DNA]</scope>
    <source>
        <strain evidence="3">cv. RG33-2</strain>
    </source>
</reference>
<sequence length="86" mass="9995">MELGGMRRRDERDQPPASTGRYRAPVMESVQAYYKILSFTRERFNQPTMLSKLRSLPMGENVIKKLMEIGCEKVTRRRACTRSLLG</sequence>
<name>A0A2P5CH29_TREOI</name>
<keyword evidence="3" id="KW-1185">Reference proteome</keyword>
<dbReference type="Proteomes" id="UP000237000">
    <property type="component" value="Unassembled WGS sequence"/>
</dbReference>
<protein>
    <submittedName>
        <fullName evidence="2">Uncharacterized protein</fullName>
    </submittedName>
</protein>
<evidence type="ECO:0000256" key="1">
    <source>
        <dbReference type="SAM" id="MobiDB-lite"/>
    </source>
</evidence>
<feature type="region of interest" description="Disordered" evidence="1">
    <location>
        <begin position="1"/>
        <end position="22"/>
    </location>
</feature>
<dbReference type="AlphaFoldDB" id="A0A2P5CH29"/>
<dbReference type="EMBL" id="JXTC01000366">
    <property type="protein sequence ID" value="PON60275.1"/>
    <property type="molecule type" value="Genomic_DNA"/>
</dbReference>